<dbReference type="AlphaFoldDB" id="A0A929G0I3"/>
<organism evidence="1 2">
    <name type="scientific">Saccharopolyspora montiporae</name>
    <dbReference type="NCBI Taxonomy" id="2781240"/>
    <lineage>
        <taxon>Bacteria</taxon>
        <taxon>Bacillati</taxon>
        <taxon>Actinomycetota</taxon>
        <taxon>Actinomycetes</taxon>
        <taxon>Pseudonocardiales</taxon>
        <taxon>Pseudonocardiaceae</taxon>
        <taxon>Saccharopolyspora</taxon>
    </lineage>
</organism>
<protein>
    <submittedName>
        <fullName evidence="1">Uncharacterized protein</fullName>
    </submittedName>
</protein>
<reference evidence="1" key="1">
    <citation type="submission" date="2020-10" db="EMBL/GenBank/DDBJ databases">
        <title>Diversity and distribution of actinomycetes associated with coral in the coast of Hainan.</title>
        <authorList>
            <person name="Li F."/>
        </authorList>
    </citation>
    <scope>NUCLEOTIDE SEQUENCE</scope>
    <source>
        <strain evidence="1">HNM0983</strain>
    </source>
</reference>
<comment type="caution">
    <text evidence="1">The sequence shown here is derived from an EMBL/GenBank/DDBJ whole genome shotgun (WGS) entry which is preliminary data.</text>
</comment>
<proteinExistence type="predicted"/>
<keyword evidence="2" id="KW-1185">Reference proteome</keyword>
<dbReference type="Proteomes" id="UP000598360">
    <property type="component" value="Unassembled WGS sequence"/>
</dbReference>
<evidence type="ECO:0000313" key="2">
    <source>
        <dbReference type="Proteomes" id="UP000598360"/>
    </source>
</evidence>
<dbReference type="RefSeq" id="WP_193928795.1">
    <property type="nucleotide sequence ID" value="NZ_JADEYC010000019.1"/>
</dbReference>
<sequence length="255" mass="28988">MLADIRWRRLRHRQLAQEVRRRTLTGAVAEDSINAEHTATLDLPSADPTLPFATTVTVFAWCGSADAEPSASDIALAGIARRAEPVAARHRLTASERVRAELNTALLHWEPVSDSRVQARAQCTVVDVDPDLVTAVREREQAERRNAVLSWNDQRREQQQQDMCSLIRDPLRATAWWLLDHHDEPEQAVPVAQKFRELRDILVTEERADSPGTLVDDLLATDDGAIRDYLLTRLRGVFGHYRRSDLTDRLDRLEH</sequence>
<dbReference type="EMBL" id="JADEYC010000019">
    <property type="protein sequence ID" value="MBE9375369.1"/>
    <property type="molecule type" value="Genomic_DNA"/>
</dbReference>
<name>A0A929G0I3_9PSEU</name>
<accession>A0A929G0I3</accession>
<evidence type="ECO:0000313" key="1">
    <source>
        <dbReference type="EMBL" id="MBE9375369.1"/>
    </source>
</evidence>
<gene>
    <name evidence="1" type="ORF">IQ251_13025</name>
</gene>